<accession>A0A1G8LPU0</accession>
<name>A0A1G8LPU0_9RHOO</name>
<keyword evidence="3" id="KW-1185">Reference proteome</keyword>
<feature type="chain" id="PRO_5011574824" evidence="1">
    <location>
        <begin position="24"/>
        <end position="268"/>
    </location>
</feature>
<dbReference type="STRING" id="83767.SAMN05660652_03674"/>
<dbReference type="InterPro" id="IPR050682">
    <property type="entry name" value="ModA/WtpA"/>
</dbReference>
<sequence length="268" mass="27979">MNKLLSRLALTLASGLLAASALAAEITVMSSGGFYSAMEELAPVFEKASGHKVILVSGSSMGSSPTAIPARMQRGEPADLIMLASTELDKLIGQGLAVKGSRVDLVHSKIGMVVRAGAPKPDISTKAAFEKVLLDAKSIGYSASASGVHLVKEVFPRLGIAEYHAVMGKAKEVVKDRVATWVARGDLEIGFQQVSELLPIPGVDFVGPIPAPYQKVTIFSAGVAKGSKEPEAGQALIKFLTSKDAYPIIEKQGLEPAAVAEAGEKAKK</sequence>
<gene>
    <name evidence="2" type="ORF">SAMN05660652_03674</name>
</gene>
<protein>
    <submittedName>
        <fullName evidence="2">Molybdate transport system substrate-binding protein</fullName>
    </submittedName>
</protein>
<evidence type="ECO:0000256" key="1">
    <source>
        <dbReference type="SAM" id="SignalP"/>
    </source>
</evidence>
<keyword evidence="1" id="KW-0732">Signal</keyword>
<organism evidence="2 3">
    <name type="scientific">Propionivibrio dicarboxylicus</name>
    <dbReference type="NCBI Taxonomy" id="83767"/>
    <lineage>
        <taxon>Bacteria</taxon>
        <taxon>Pseudomonadati</taxon>
        <taxon>Pseudomonadota</taxon>
        <taxon>Betaproteobacteria</taxon>
        <taxon>Rhodocyclales</taxon>
        <taxon>Rhodocyclaceae</taxon>
        <taxon>Propionivibrio</taxon>
    </lineage>
</organism>
<evidence type="ECO:0000313" key="3">
    <source>
        <dbReference type="Proteomes" id="UP000198607"/>
    </source>
</evidence>
<dbReference type="EMBL" id="FNCY01000022">
    <property type="protein sequence ID" value="SDI57704.1"/>
    <property type="molecule type" value="Genomic_DNA"/>
</dbReference>
<dbReference type="Pfam" id="PF13531">
    <property type="entry name" value="SBP_bac_11"/>
    <property type="match status" value="1"/>
</dbReference>
<dbReference type="AlphaFoldDB" id="A0A1G8LPU0"/>
<dbReference type="PANTHER" id="PTHR30632">
    <property type="entry name" value="MOLYBDATE-BINDING PERIPLASMIC PROTEIN"/>
    <property type="match status" value="1"/>
</dbReference>
<reference evidence="2 3" key="1">
    <citation type="submission" date="2016-10" db="EMBL/GenBank/DDBJ databases">
        <authorList>
            <person name="de Groot N.N."/>
        </authorList>
    </citation>
    <scope>NUCLEOTIDE SEQUENCE [LARGE SCALE GENOMIC DNA]</scope>
    <source>
        <strain evidence="2 3">DSM 5885</strain>
    </source>
</reference>
<dbReference type="PANTHER" id="PTHR30632:SF11">
    <property type="entry name" value="BLR4797 PROTEIN"/>
    <property type="match status" value="1"/>
</dbReference>
<feature type="signal peptide" evidence="1">
    <location>
        <begin position="1"/>
        <end position="23"/>
    </location>
</feature>
<dbReference type="GO" id="GO:0030973">
    <property type="term" value="F:molybdate ion binding"/>
    <property type="evidence" value="ECO:0007669"/>
    <property type="project" value="TreeGrafter"/>
</dbReference>
<proteinExistence type="predicted"/>
<evidence type="ECO:0000313" key="2">
    <source>
        <dbReference type="EMBL" id="SDI57704.1"/>
    </source>
</evidence>
<dbReference type="OrthoDB" id="8216219at2"/>
<dbReference type="SUPFAM" id="SSF53850">
    <property type="entry name" value="Periplasmic binding protein-like II"/>
    <property type="match status" value="1"/>
</dbReference>
<dbReference type="Proteomes" id="UP000198607">
    <property type="component" value="Unassembled WGS sequence"/>
</dbReference>
<dbReference type="RefSeq" id="WP_091939869.1">
    <property type="nucleotide sequence ID" value="NZ_FNCY01000022.1"/>
</dbReference>
<dbReference type="GO" id="GO:0015689">
    <property type="term" value="P:molybdate ion transport"/>
    <property type="evidence" value="ECO:0007669"/>
    <property type="project" value="TreeGrafter"/>
</dbReference>
<dbReference type="Gene3D" id="3.40.190.10">
    <property type="entry name" value="Periplasmic binding protein-like II"/>
    <property type="match status" value="2"/>
</dbReference>